<dbReference type="AlphaFoldDB" id="A0A848FNA1"/>
<sequence length="155" mass="17415">MQRLQFFLSEADWDAQAINAQRLALMAEQPVLASHARGVLVVDDSGDRKDGHATAHVARQYIGSRGKIDNGIVAVTTLWADERCYWPLHAQPYTPKSRLPLGEKDPAFRTKPQIAMELIEQARQSGVMFEAVVADCFYGDNDGLEWELRKGEIPY</sequence>
<reference evidence="2 3" key="1">
    <citation type="submission" date="2020-04" db="EMBL/GenBank/DDBJ databases">
        <title>Azohydromonas sp. isolated from soil.</title>
        <authorList>
            <person name="Dahal R.H."/>
        </authorList>
    </citation>
    <scope>NUCLEOTIDE SEQUENCE [LARGE SCALE GENOMIC DNA]</scope>
    <source>
        <strain evidence="2 3">G-1-1-14</strain>
    </source>
</reference>
<evidence type="ECO:0000313" key="2">
    <source>
        <dbReference type="EMBL" id="NML19191.1"/>
    </source>
</evidence>
<keyword evidence="3" id="KW-1185">Reference proteome</keyword>
<dbReference type="EMBL" id="JABBFW010000075">
    <property type="protein sequence ID" value="NML19191.1"/>
    <property type="molecule type" value="Genomic_DNA"/>
</dbReference>
<organism evidence="2 3">
    <name type="scientific">Azohydromonas caseinilytica</name>
    <dbReference type="NCBI Taxonomy" id="2728836"/>
    <lineage>
        <taxon>Bacteria</taxon>
        <taxon>Pseudomonadati</taxon>
        <taxon>Pseudomonadota</taxon>
        <taxon>Betaproteobacteria</taxon>
        <taxon>Burkholderiales</taxon>
        <taxon>Sphaerotilaceae</taxon>
        <taxon>Azohydromonas</taxon>
    </lineage>
</organism>
<dbReference type="PANTHER" id="PTHR33627">
    <property type="entry name" value="TRANSPOSASE"/>
    <property type="match status" value="1"/>
</dbReference>
<dbReference type="InterPro" id="IPR039365">
    <property type="entry name" value="IS701-like"/>
</dbReference>
<gene>
    <name evidence="2" type="ORF">HHL10_29945</name>
</gene>
<feature type="domain" description="Transposase IS701-like DDE" evidence="1">
    <location>
        <begin position="2"/>
        <end position="150"/>
    </location>
</feature>
<protein>
    <submittedName>
        <fullName evidence="2">Transposase</fullName>
    </submittedName>
</protein>
<dbReference type="InterPro" id="IPR038721">
    <property type="entry name" value="IS701-like_DDE_dom"/>
</dbReference>
<dbReference type="Proteomes" id="UP000574067">
    <property type="component" value="Unassembled WGS sequence"/>
</dbReference>
<proteinExistence type="predicted"/>
<name>A0A848FNA1_9BURK</name>
<dbReference type="PANTHER" id="PTHR33627:SF1">
    <property type="entry name" value="TRANSPOSASE"/>
    <property type="match status" value="1"/>
</dbReference>
<evidence type="ECO:0000259" key="1">
    <source>
        <dbReference type="Pfam" id="PF13546"/>
    </source>
</evidence>
<evidence type="ECO:0000313" key="3">
    <source>
        <dbReference type="Proteomes" id="UP000574067"/>
    </source>
</evidence>
<dbReference type="Pfam" id="PF13546">
    <property type="entry name" value="DDE_5"/>
    <property type="match status" value="1"/>
</dbReference>
<comment type="caution">
    <text evidence="2">The sequence shown here is derived from an EMBL/GenBank/DDBJ whole genome shotgun (WGS) entry which is preliminary data.</text>
</comment>
<accession>A0A848FNA1</accession>